<reference evidence="1" key="2">
    <citation type="journal article" date="2015" name="Data Brief">
        <title>Shoot transcriptome of the giant reed, Arundo donax.</title>
        <authorList>
            <person name="Barrero R.A."/>
            <person name="Guerrero F.D."/>
            <person name="Moolhuijzen P."/>
            <person name="Goolsby J.A."/>
            <person name="Tidwell J."/>
            <person name="Bellgard S.E."/>
            <person name="Bellgard M.I."/>
        </authorList>
    </citation>
    <scope>NUCLEOTIDE SEQUENCE</scope>
    <source>
        <tissue evidence="1">Shoot tissue taken approximately 20 cm above the soil surface</tissue>
    </source>
</reference>
<dbReference type="AlphaFoldDB" id="A0A0A9C752"/>
<proteinExistence type="predicted"/>
<reference evidence="1" key="1">
    <citation type="submission" date="2014-09" db="EMBL/GenBank/DDBJ databases">
        <authorList>
            <person name="Magalhaes I.L.F."/>
            <person name="Oliveira U."/>
            <person name="Santos F.R."/>
            <person name="Vidigal T.H.D.A."/>
            <person name="Brescovit A.D."/>
            <person name="Santos A.J."/>
        </authorList>
    </citation>
    <scope>NUCLEOTIDE SEQUENCE</scope>
    <source>
        <tissue evidence="1">Shoot tissue taken approximately 20 cm above the soil surface</tissue>
    </source>
</reference>
<organism evidence="1">
    <name type="scientific">Arundo donax</name>
    <name type="common">Giant reed</name>
    <name type="synonym">Donax arundinaceus</name>
    <dbReference type="NCBI Taxonomy" id="35708"/>
    <lineage>
        <taxon>Eukaryota</taxon>
        <taxon>Viridiplantae</taxon>
        <taxon>Streptophyta</taxon>
        <taxon>Embryophyta</taxon>
        <taxon>Tracheophyta</taxon>
        <taxon>Spermatophyta</taxon>
        <taxon>Magnoliopsida</taxon>
        <taxon>Liliopsida</taxon>
        <taxon>Poales</taxon>
        <taxon>Poaceae</taxon>
        <taxon>PACMAD clade</taxon>
        <taxon>Arundinoideae</taxon>
        <taxon>Arundineae</taxon>
        <taxon>Arundo</taxon>
    </lineage>
</organism>
<name>A0A0A9C752_ARUDO</name>
<dbReference type="EMBL" id="GBRH01230538">
    <property type="protein sequence ID" value="JAD67357.1"/>
    <property type="molecule type" value="Transcribed_RNA"/>
</dbReference>
<accession>A0A0A9C752</accession>
<evidence type="ECO:0000313" key="1">
    <source>
        <dbReference type="EMBL" id="JAD67357.1"/>
    </source>
</evidence>
<sequence length="59" mass="6633">MATKGWFDLSKAEAPKRTSHVLKSREGYVAIFSIFFEAGLQFPCSSFVADVLELYSLEI</sequence>
<protein>
    <submittedName>
        <fullName evidence="1">Uncharacterized protein</fullName>
    </submittedName>
</protein>